<reference evidence="3 4" key="1">
    <citation type="journal article" date="2012" name="Proc. Natl. Acad. Sci. U.S.A.">
        <title>Comparative genomics of Ceriporiopsis subvermispora and Phanerochaete chrysosporium provide insight into selective ligninolysis.</title>
        <authorList>
            <person name="Fernandez-Fueyo E."/>
            <person name="Ruiz-Duenas F.J."/>
            <person name="Ferreira P."/>
            <person name="Floudas D."/>
            <person name="Hibbett D.S."/>
            <person name="Canessa P."/>
            <person name="Larrondo L.F."/>
            <person name="James T.Y."/>
            <person name="Seelenfreund D."/>
            <person name="Lobos S."/>
            <person name="Polanco R."/>
            <person name="Tello M."/>
            <person name="Honda Y."/>
            <person name="Watanabe T."/>
            <person name="Watanabe T."/>
            <person name="Ryu J.S."/>
            <person name="Kubicek C.P."/>
            <person name="Schmoll M."/>
            <person name="Gaskell J."/>
            <person name="Hammel K.E."/>
            <person name="St John F.J."/>
            <person name="Vanden Wymelenberg A."/>
            <person name="Sabat G."/>
            <person name="Splinter BonDurant S."/>
            <person name="Syed K."/>
            <person name="Yadav J.S."/>
            <person name="Doddapaneni H."/>
            <person name="Subramanian V."/>
            <person name="Lavin J.L."/>
            <person name="Oguiza J.A."/>
            <person name="Perez G."/>
            <person name="Pisabarro A.G."/>
            <person name="Ramirez L."/>
            <person name="Santoyo F."/>
            <person name="Master E."/>
            <person name="Coutinho P.M."/>
            <person name="Henrissat B."/>
            <person name="Lombard V."/>
            <person name="Magnuson J.K."/>
            <person name="Kuees U."/>
            <person name="Hori C."/>
            <person name="Igarashi K."/>
            <person name="Samejima M."/>
            <person name="Held B.W."/>
            <person name="Barry K.W."/>
            <person name="LaButti K.M."/>
            <person name="Lapidus A."/>
            <person name="Lindquist E.A."/>
            <person name="Lucas S.M."/>
            <person name="Riley R."/>
            <person name="Salamov A.A."/>
            <person name="Hoffmeister D."/>
            <person name="Schwenk D."/>
            <person name="Hadar Y."/>
            <person name="Yarden O."/>
            <person name="de Vries R.P."/>
            <person name="Wiebenga A."/>
            <person name="Stenlid J."/>
            <person name="Eastwood D."/>
            <person name="Grigoriev I.V."/>
            <person name="Berka R.M."/>
            <person name="Blanchette R.A."/>
            <person name="Kersten P."/>
            <person name="Martinez A.T."/>
            <person name="Vicuna R."/>
            <person name="Cullen D."/>
        </authorList>
    </citation>
    <scope>NUCLEOTIDE SEQUENCE [LARGE SCALE GENOMIC DNA]</scope>
    <source>
        <strain evidence="3 4">B</strain>
    </source>
</reference>
<dbReference type="Gene3D" id="3.80.10.10">
    <property type="entry name" value="Ribonuclease Inhibitor"/>
    <property type="match status" value="1"/>
</dbReference>
<evidence type="ECO:0000259" key="2">
    <source>
        <dbReference type="Pfam" id="PF12937"/>
    </source>
</evidence>
<dbReference type="SUPFAM" id="SSF52047">
    <property type="entry name" value="RNI-like"/>
    <property type="match status" value="1"/>
</dbReference>
<organism evidence="3 4">
    <name type="scientific">Ceriporiopsis subvermispora (strain B)</name>
    <name type="common">White-rot fungus</name>
    <name type="synonym">Gelatoporia subvermispora</name>
    <dbReference type="NCBI Taxonomy" id="914234"/>
    <lineage>
        <taxon>Eukaryota</taxon>
        <taxon>Fungi</taxon>
        <taxon>Dikarya</taxon>
        <taxon>Basidiomycota</taxon>
        <taxon>Agaricomycotina</taxon>
        <taxon>Agaricomycetes</taxon>
        <taxon>Polyporales</taxon>
        <taxon>Gelatoporiaceae</taxon>
        <taxon>Gelatoporia</taxon>
    </lineage>
</organism>
<feature type="coiled-coil region" evidence="1">
    <location>
        <begin position="48"/>
        <end position="75"/>
    </location>
</feature>
<evidence type="ECO:0000313" key="3">
    <source>
        <dbReference type="EMBL" id="EMD35311.1"/>
    </source>
</evidence>
<gene>
    <name evidence="3" type="ORF">CERSUDRAFT_116115</name>
</gene>
<proteinExistence type="predicted"/>
<dbReference type="EMBL" id="KB445800">
    <property type="protein sequence ID" value="EMD35311.1"/>
    <property type="molecule type" value="Genomic_DNA"/>
</dbReference>
<name>M2R976_CERS8</name>
<evidence type="ECO:0000256" key="1">
    <source>
        <dbReference type="SAM" id="Coils"/>
    </source>
</evidence>
<keyword evidence="1" id="KW-0175">Coiled coil</keyword>
<dbReference type="STRING" id="914234.M2R976"/>
<accession>M2R976</accession>
<keyword evidence="4" id="KW-1185">Reference proteome</keyword>
<feature type="domain" description="F-box" evidence="2">
    <location>
        <begin position="80"/>
        <end position="128"/>
    </location>
</feature>
<protein>
    <recommendedName>
        <fullName evidence="2">F-box domain-containing protein</fullName>
    </recommendedName>
</protein>
<dbReference type="Pfam" id="PF12937">
    <property type="entry name" value="F-box-like"/>
    <property type="match status" value="1"/>
</dbReference>
<dbReference type="HOGENOM" id="CLU_503541_0_0_1"/>
<dbReference type="Gene3D" id="1.20.1280.50">
    <property type="match status" value="1"/>
</dbReference>
<dbReference type="InterPro" id="IPR001810">
    <property type="entry name" value="F-box_dom"/>
</dbReference>
<dbReference type="Proteomes" id="UP000016930">
    <property type="component" value="Unassembled WGS sequence"/>
</dbReference>
<dbReference type="OrthoDB" id="3181259at2759"/>
<evidence type="ECO:0000313" key="4">
    <source>
        <dbReference type="Proteomes" id="UP000016930"/>
    </source>
</evidence>
<dbReference type="AlphaFoldDB" id="M2R976"/>
<sequence>MPANVDPVQLEMFDDLGSWADVNVPSMSADAACEDPRTVDPRVTPAEVVAIDRTVKELEEQLVRLKLQRTQILANQALIRRIPPEILSRIFELGVHEDSHLISIVSLVSHHWYNIILSTPSLWTCLVLDLEWGYGRVPEFIRKARLYMDRSQACKFAVHLESRYVDTAADLRDILSVIKPHLHRCYSFRISLLDWEWMSILREHLTDLGPSLEIFDLRVEPSEADDAVPFCPLTAPCPRLSSIVLERTPLACMDIETPSLRQLHLLRDQRYASSGRMGLCFRELLAKLESTPTLEDLRMEKAVFYIRASEEMFFDAPALTEVPSLRRLTFSHLDPSDVSLFLESTSLPAMERLSVQLEQSADEDLHWLWVASHDAAVRFPALRELNLRGCYIDGAAIFPLVRVLHQLPQLVALSLSSPPSGSFGTQIFDLLAGGPAKTGTWILPRLQALCIHNCRDVSGHELLRIVAARRAAPNSQVEDIQYLKIAACIAIDSDALNQLTILVGTVRVI</sequence>
<dbReference type="InterPro" id="IPR032675">
    <property type="entry name" value="LRR_dom_sf"/>
</dbReference>